<evidence type="ECO:0000256" key="4">
    <source>
        <dbReference type="ARBA" id="ARBA00022679"/>
    </source>
</evidence>
<dbReference type="GO" id="GO:0000428">
    <property type="term" value="C:DNA-directed RNA polymerase complex"/>
    <property type="evidence" value="ECO:0007669"/>
    <property type="project" value="UniProtKB-KW"/>
</dbReference>
<dbReference type="EMBL" id="QCZG01000004">
    <property type="protein sequence ID" value="PWA12962.1"/>
    <property type="molecule type" value="Genomic_DNA"/>
</dbReference>
<dbReference type="GO" id="GO:0000287">
    <property type="term" value="F:magnesium ion binding"/>
    <property type="evidence" value="ECO:0007669"/>
    <property type="project" value="UniProtKB-UniRule"/>
</dbReference>
<keyword evidence="5 11" id="KW-0548">Nucleotidyltransferase</keyword>
<dbReference type="GO" id="GO:0003899">
    <property type="term" value="F:DNA-directed RNA polymerase activity"/>
    <property type="evidence" value="ECO:0007669"/>
    <property type="project" value="UniProtKB-UniRule"/>
</dbReference>
<accession>A0A2U1K6E4</accession>
<dbReference type="Gene3D" id="1.10.132.30">
    <property type="match status" value="1"/>
</dbReference>
<feature type="binding site" evidence="11">
    <location>
        <position position="892"/>
    </location>
    <ligand>
        <name>Zn(2+)</name>
        <dbReference type="ChEBI" id="CHEBI:29105"/>
        <label>2</label>
    </ligand>
</feature>
<dbReference type="Pfam" id="PF04983">
    <property type="entry name" value="RNA_pol_Rpb1_3"/>
    <property type="match status" value="1"/>
</dbReference>
<dbReference type="AlphaFoldDB" id="A0A2U1K6E4"/>
<feature type="binding site" evidence="11">
    <location>
        <position position="75"/>
    </location>
    <ligand>
        <name>Zn(2+)</name>
        <dbReference type="ChEBI" id="CHEBI:29105"/>
        <label>1</label>
    </ligand>
</feature>
<feature type="binding site" evidence="11">
    <location>
        <position position="60"/>
    </location>
    <ligand>
        <name>Zn(2+)</name>
        <dbReference type="ChEBI" id="CHEBI:29105"/>
        <label>1</label>
    </ligand>
</feature>
<dbReference type="Gene3D" id="2.40.50.100">
    <property type="match status" value="1"/>
</dbReference>
<dbReference type="NCBIfam" id="TIGR02386">
    <property type="entry name" value="rpoC_TIGR"/>
    <property type="match status" value="1"/>
</dbReference>
<comment type="cofactor">
    <cofactor evidence="11">
        <name>Zn(2+)</name>
        <dbReference type="ChEBI" id="CHEBI:29105"/>
    </cofactor>
    <text evidence="11">Binds 2 Zn(2+) ions per subunit.</text>
</comment>
<feature type="binding site" evidence="11">
    <location>
        <position position="449"/>
    </location>
    <ligand>
        <name>Mg(2+)</name>
        <dbReference type="ChEBI" id="CHEBI:18420"/>
    </ligand>
</feature>
<keyword evidence="4 11" id="KW-0808">Transferase</keyword>
<keyword evidence="7 11" id="KW-0862">Zinc</keyword>
<dbReference type="Gene3D" id="4.10.860.120">
    <property type="entry name" value="RNA polymerase II, clamp domain"/>
    <property type="match status" value="1"/>
</dbReference>
<evidence type="ECO:0000313" key="14">
    <source>
        <dbReference type="EMBL" id="PWA12962.1"/>
    </source>
</evidence>
<comment type="subunit">
    <text evidence="11">The RNAP catalytic core consists of 2 alpha, 1 beta, 1 beta' and 1 omega subunit. When a sigma factor is associated with the core the holoenzyme is formed, which can initiate transcription.</text>
</comment>
<evidence type="ECO:0000256" key="5">
    <source>
        <dbReference type="ARBA" id="ARBA00022695"/>
    </source>
</evidence>
<proteinExistence type="inferred from homology"/>
<dbReference type="OrthoDB" id="9815296at2"/>
<feature type="binding site" evidence="11">
    <location>
        <position position="453"/>
    </location>
    <ligand>
        <name>Mg(2+)</name>
        <dbReference type="ChEBI" id="CHEBI:18420"/>
    </ligand>
</feature>
<dbReference type="InterPro" id="IPR038120">
    <property type="entry name" value="Rpb1_funnel_sf"/>
</dbReference>
<evidence type="ECO:0000256" key="6">
    <source>
        <dbReference type="ARBA" id="ARBA00022723"/>
    </source>
</evidence>
<dbReference type="PANTHER" id="PTHR19376">
    <property type="entry name" value="DNA-DIRECTED RNA POLYMERASE"/>
    <property type="match status" value="1"/>
</dbReference>
<dbReference type="FunFam" id="1.10.132.30:FF:000003">
    <property type="entry name" value="DNA-directed RNA polymerase subunit beta"/>
    <property type="match status" value="1"/>
</dbReference>
<evidence type="ECO:0000256" key="8">
    <source>
        <dbReference type="ARBA" id="ARBA00022842"/>
    </source>
</evidence>
<dbReference type="Gene3D" id="1.10.40.90">
    <property type="match status" value="1"/>
</dbReference>
<dbReference type="Gene3D" id="1.10.1790.20">
    <property type="match status" value="1"/>
</dbReference>
<evidence type="ECO:0000256" key="12">
    <source>
        <dbReference type="RuleBase" id="RU004279"/>
    </source>
</evidence>
<dbReference type="InterPro" id="IPR007066">
    <property type="entry name" value="RNA_pol_Rpb1_3"/>
</dbReference>
<dbReference type="GO" id="GO:0006351">
    <property type="term" value="P:DNA-templated transcription"/>
    <property type="evidence" value="ECO:0007669"/>
    <property type="project" value="UniProtKB-UniRule"/>
</dbReference>
<feature type="binding site" evidence="11">
    <location>
        <position position="451"/>
    </location>
    <ligand>
        <name>Mg(2+)</name>
        <dbReference type="ChEBI" id="CHEBI:18420"/>
    </ligand>
</feature>
<dbReference type="PANTHER" id="PTHR19376:SF54">
    <property type="entry name" value="DNA-DIRECTED RNA POLYMERASE SUBUNIT BETA"/>
    <property type="match status" value="1"/>
</dbReference>
<dbReference type="InterPro" id="IPR007083">
    <property type="entry name" value="RNA_pol_Rpb1_4"/>
</dbReference>
<dbReference type="Gene3D" id="2.40.40.20">
    <property type="match status" value="1"/>
</dbReference>
<dbReference type="InterPro" id="IPR007080">
    <property type="entry name" value="RNA_pol_Rpb1_1"/>
</dbReference>
<keyword evidence="6 11" id="KW-0479">Metal-binding</keyword>
<dbReference type="InterPro" id="IPR042102">
    <property type="entry name" value="RNA_pol_Rpb1_3_sf"/>
</dbReference>
<evidence type="ECO:0000256" key="10">
    <source>
        <dbReference type="ARBA" id="ARBA00048552"/>
    </source>
</evidence>
<evidence type="ECO:0000256" key="1">
    <source>
        <dbReference type="ARBA" id="ARBA00004026"/>
    </source>
</evidence>
<dbReference type="Pfam" id="PF05000">
    <property type="entry name" value="RNA_pol_Rpb1_4"/>
    <property type="match status" value="1"/>
</dbReference>
<dbReference type="InterPro" id="IPR012754">
    <property type="entry name" value="DNA-dir_RpoC_beta_prime_bact"/>
</dbReference>
<comment type="similarity">
    <text evidence="2 11 12">Belongs to the RNA polymerase beta' chain family.</text>
</comment>
<evidence type="ECO:0000256" key="3">
    <source>
        <dbReference type="ARBA" id="ARBA00022478"/>
    </source>
</evidence>
<dbReference type="GO" id="GO:0008270">
    <property type="term" value="F:zinc ion binding"/>
    <property type="evidence" value="ECO:0007669"/>
    <property type="project" value="UniProtKB-UniRule"/>
</dbReference>
<dbReference type="Gene3D" id="1.10.274.100">
    <property type="entry name" value="RNA polymerase Rpb1, domain 3"/>
    <property type="match status" value="1"/>
</dbReference>
<dbReference type="SUPFAM" id="SSF64484">
    <property type="entry name" value="beta and beta-prime subunits of DNA dependent RNA-polymerase"/>
    <property type="match status" value="1"/>
</dbReference>
<dbReference type="Proteomes" id="UP000245998">
    <property type="component" value="Unassembled WGS sequence"/>
</dbReference>
<comment type="caution">
    <text evidence="14">The sequence shown here is derived from an EMBL/GenBank/DDBJ whole genome shotgun (WGS) entry which is preliminary data.</text>
</comment>
<dbReference type="InterPro" id="IPR000722">
    <property type="entry name" value="RNA_pol_asu"/>
</dbReference>
<dbReference type="CDD" id="cd01609">
    <property type="entry name" value="RNAP_beta'_N"/>
    <property type="match status" value="1"/>
</dbReference>
<evidence type="ECO:0000259" key="13">
    <source>
        <dbReference type="SMART" id="SM00663"/>
    </source>
</evidence>
<reference evidence="14 15" key="1">
    <citation type="submission" date="2018-04" db="EMBL/GenBank/DDBJ databases">
        <title>Camelliibacillus theae gen. nov., sp. nov., isolated from Pu'er tea.</title>
        <authorList>
            <person name="Niu L."/>
        </authorList>
    </citation>
    <scope>NUCLEOTIDE SEQUENCE [LARGE SCALE GENOMIC DNA]</scope>
    <source>
        <strain evidence="14 15">T8</strain>
    </source>
</reference>
<dbReference type="CDD" id="cd02655">
    <property type="entry name" value="RNAP_beta'_C"/>
    <property type="match status" value="1"/>
</dbReference>
<evidence type="ECO:0000256" key="2">
    <source>
        <dbReference type="ARBA" id="ARBA00006460"/>
    </source>
</evidence>
<feature type="binding site" evidence="11">
    <location>
        <position position="78"/>
    </location>
    <ligand>
        <name>Zn(2+)</name>
        <dbReference type="ChEBI" id="CHEBI:29105"/>
        <label>1</label>
    </ligand>
</feature>
<dbReference type="GO" id="GO:0003677">
    <property type="term" value="F:DNA binding"/>
    <property type="evidence" value="ECO:0007669"/>
    <property type="project" value="UniProtKB-UniRule"/>
</dbReference>
<comment type="catalytic activity">
    <reaction evidence="10 11 12">
        <text>RNA(n) + a ribonucleoside 5'-triphosphate = RNA(n+1) + diphosphate</text>
        <dbReference type="Rhea" id="RHEA:21248"/>
        <dbReference type="Rhea" id="RHEA-COMP:14527"/>
        <dbReference type="Rhea" id="RHEA-COMP:17342"/>
        <dbReference type="ChEBI" id="CHEBI:33019"/>
        <dbReference type="ChEBI" id="CHEBI:61557"/>
        <dbReference type="ChEBI" id="CHEBI:140395"/>
        <dbReference type="EC" id="2.7.7.6"/>
    </reaction>
</comment>
<gene>
    <name evidence="11 14" type="primary">rpoC</name>
    <name evidence="14" type="ORF">DCC39_03580</name>
</gene>
<keyword evidence="8 11" id="KW-0460">Magnesium</keyword>
<evidence type="ECO:0000313" key="15">
    <source>
        <dbReference type="Proteomes" id="UP000245998"/>
    </source>
</evidence>
<feature type="domain" description="RNA polymerase N-terminal" evidence="13">
    <location>
        <begin position="224"/>
        <end position="503"/>
    </location>
</feature>
<dbReference type="InterPro" id="IPR006592">
    <property type="entry name" value="RNA_pol_N"/>
</dbReference>
<dbReference type="Gene3D" id="1.10.150.390">
    <property type="match status" value="1"/>
</dbReference>
<organism evidence="14 15">
    <name type="scientific">Pueribacillus theae</name>
    <dbReference type="NCBI Taxonomy" id="2171751"/>
    <lineage>
        <taxon>Bacteria</taxon>
        <taxon>Bacillati</taxon>
        <taxon>Bacillota</taxon>
        <taxon>Bacilli</taxon>
        <taxon>Bacillales</taxon>
        <taxon>Bacillaceae</taxon>
        <taxon>Pueribacillus</taxon>
    </lineage>
</organism>
<dbReference type="HAMAP" id="MF_01322">
    <property type="entry name" value="RNApol_bact_RpoC"/>
    <property type="match status" value="1"/>
</dbReference>
<comment type="function">
    <text evidence="1 11 12">DNA-dependent RNA polymerase catalyzes the transcription of DNA into RNA using the four ribonucleoside triphosphates as substrates.</text>
</comment>
<name>A0A2U1K6E4_9BACI</name>
<dbReference type="InterPro" id="IPR007081">
    <property type="entry name" value="RNA_pol_Rpb1_5"/>
</dbReference>
<feature type="binding site" evidence="11">
    <location>
        <position position="902"/>
    </location>
    <ligand>
        <name>Zn(2+)</name>
        <dbReference type="ChEBI" id="CHEBI:29105"/>
        <label>2</label>
    </ligand>
</feature>
<feature type="binding site" evidence="11">
    <location>
        <position position="899"/>
    </location>
    <ligand>
        <name>Zn(2+)</name>
        <dbReference type="ChEBI" id="CHEBI:29105"/>
        <label>2</label>
    </ligand>
</feature>
<dbReference type="FunFam" id="4.10.860.120:FF:000001">
    <property type="entry name" value="DNA-directed RNA polymerase subunit beta"/>
    <property type="match status" value="1"/>
</dbReference>
<keyword evidence="3 11" id="KW-0240">DNA-directed RNA polymerase</keyword>
<evidence type="ECO:0000256" key="11">
    <source>
        <dbReference type="HAMAP-Rule" id="MF_01322"/>
    </source>
</evidence>
<comment type="cofactor">
    <cofactor evidence="11">
        <name>Mg(2+)</name>
        <dbReference type="ChEBI" id="CHEBI:18420"/>
    </cofactor>
    <text evidence="11">Binds 1 Mg(2+) ion per subunit.</text>
</comment>
<keyword evidence="9 11" id="KW-0804">Transcription</keyword>
<dbReference type="RefSeq" id="WP_116553516.1">
    <property type="nucleotide sequence ID" value="NZ_QCZG01000004.1"/>
</dbReference>
<protein>
    <recommendedName>
        <fullName evidence="11">DNA-directed RNA polymerase subunit beta'</fullName>
        <shortName evidence="11">RNAP subunit beta'</shortName>
        <ecNumber evidence="11">2.7.7.6</ecNumber>
    </recommendedName>
    <alternativeName>
        <fullName evidence="11">RNA polymerase subunit beta'</fullName>
    </alternativeName>
    <alternativeName>
        <fullName evidence="11">Transcriptase subunit beta'</fullName>
    </alternativeName>
</protein>
<feature type="binding site" evidence="11">
    <location>
        <position position="818"/>
    </location>
    <ligand>
        <name>Zn(2+)</name>
        <dbReference type="ChEBI" id="CHEBI:29105"/>
        <label>2</label>
    </ligand>
</feature>
<dbReference type="Pfam" id="PF04997">
    <property type="entry name" value="RNA_pol_Rpb1_1"/>
    <property type="match status" value="1"/>
</dbReference>
<feature type="binding site" evidence="11">
    <location>
        <position position="62"/>
    </location>
    <ligand>
        <name>Zn(2+)</name>
        <dbReference type="ChEBI" id="CHEBI:29105"/>
        <label>1</label>
    </ligand>
</feature>
<evidence type="ECO:0000256" key="7">
    <source>
        <dbReference type="ARBA" id="ARBA00022833"/>
    </source>
</evidence>
<dbReference type="FunFam" id="1.10.150.390:FF:000002">
    <property type="entry name" value="DNA-directed RNA polymerase subunit beta"/>
    <property type="match status" value="1"/>
</dbReference>
<dbReference type="EC" id="2.7.7.6" evidence="11"/>
<dbReference type="InterPro" id="IPR044893">
    <property type="entry name" value="RNA_pol_Rpb1_clamp_domain"/>
</dbReference>
<dbReference type="Pfam" id="PF00623">
    <property type="entry name" value="RNA_pol_Rpb1_2"/>
    <property type="match status" value="1"/>
</dbReference>
<dbReference type="SMART" id="SM00663">
    <property type="entry name" value="RPOLA_N"/>
    <property type="match status" value="1"/>
</dbReference>
<evidence type="ECO:0000256" key="9">
    <source>
        <dbReference type="ARBA" id="ARBA00023163"/>
    </source>
</evidence>
<sequence length="1207" mass="135201">MIDVNNFEVMKIGLASPNKIRSWSRGEVKKPETINYRTLKPEKDGLFCERIFGPTKDWECHCGKYKRVRYKGVVCDRCGVEVTRAKVRRERMGHIELAAPVSHIWYFKGIPSRMGLLLDMSPRALEEIIYFASYVVTDAGDTPLERKQLLSEKEYRVYREKYGQAFTAQMGAEAIKKLLTDVDLVKEVDELKEELKTAQGQRRTRAIKRLEVLEAFRNSGNMPEWMVLDVLPVIPPELRPMVQLDGGRFATSDLNDLYRRVINRNNRLKRLLDLGAPNIIVQNEKRMLQEAVDALIDNGRRGRPVTGPGNRPLKSLSHMLKGKQGRFRQNLLGKRVDYSGRSVIVVGPNLKMYQCGLPKEMALELFKPFVMKELVSKGHAHNIKSAKRKIEKLHSEVWDVLEEVIKEHPVLLNRAPTLHRLGIQAFEPMLVEGRAIRLHPLVCTAYNADFDGDQMAVHVPLSAEAQAEARLLMLAAQNILNPKDGKPVVTPSQDMVLGNYYLTIEKKGAIGEGFVFKDTDEALIAYQNGHVHLHTRVAVRASSLGKSSFTEEQKKKLLLTTVGKLIFNEIMPESFPYINEPTMENLQNATPERYFVDPGVNIKEELEQREEIAPFKKGILGNIIAEVFKRFKITETSKMLDRMKDLGFKYSTRAGITVGVADVVVLPEKQEILDEAENKVEKVLKQFRRGLITEEERYERVISIWSNAKDTIQDRLMESLGKSNPIYMMSDSGARGNASNFTQLAGMRGLMANPSGRIIELPIKSSFREGLTVLEYFISTHGARKGLADTALKTADSGYLTRRLVDVAQDVIVRETDCGTDRGLPITAIKEGNEVIENLYDRLVGRTAFRTVKHPETGEVFVKKDELITEDIATAIVNAGIEKVYIRSVFTCESRHGVCKKCYGRNLATGSDVEVGEAVGIIAAQSIGEPGTQLTMRTFHTGGVAGDDITQGLPRIQELFEARNPKGQAVISEIDGKVIDFNEVKDKREIVVQGEIETRNYAIPYGARLKVTVGDEVTAGQELTEGSVDPKELIRVTGVEGVQSYLLREVQKVYRMQGVEIGDKHVEVMVRQMMRKVHIIDAGDTDVLPGALLDVHSFKDVNRDVLLAGGRPATARPVLLGITKASLETESFLSAASFQETTRVLTDAAIKGKRDELLGLKENVIIGKLVPAGTGMTRYRSIKVKSEAENNQLSDVQEQEEALINQE</sequence>
<keyword evidence="15" id="KW-1185">Reference proteome</keyword>
<dbReference type="Pfam" id="PF04998">
    <property type="entry name" value="RNA_pol_Rpb1_5"/>
    <property type="match status" value="1"/>
</dbReference>
<dbReference type="InterPro" id="IPR045867">
    <property type="entry name" value="DNA-dir_RpoC_beta_prime"/>
</dbReference>